<evidence type="ECO:0000313" key="3">
    <source>
        <dbReference type="Proteomes" id="UP001500889"/>
    </source>
</evidence>
<dbReference type="EMBL" id="AP029264">
    <property type="protein sequence ID" value="BFF93706.1"/>
    <property type="molecule type" value="Genomic_DNA"/>
</dbReference>
<dbReference type="AlphaFoldDB" id="A0AAU9FDF1"/>
<accession>A0AAU9FDF1</accession>
<feature type="signal peptide" evidence="1">
    <location>
        <begin position="1"/>
        <end position="22"/>
    </location>
</feature>
<keyword evidence="1" id="KW-0732">Signal</keyword>
<feature type="chain" id="PRO_5043605675" description="Protein quiver" evidence="1">
    <location>
        <begin position="23"/>
        <end position="150"/>
    </location>
</feature>
<evidence type="ECO:0000313" key="2">
    <source>
        <dbReference type="EMBL" id="BFF93706.1"/>
    </source>
</evidence>
<sequence length="150" mass="16090">MYTKSIVASVLIACICVQFAESLVCYTCTTPNDCKKPSKTTCSNAAANETSLHLGIYHQGVRNATSTRFDCLALQYTWNNQVIHQLHGCVHPAVGPCTLSLKPAYGHYNKTKCLTCSGDKCNKSPAGKVSSSIYTILASVVGLLLVKTLA</sequence>
<reference evidence="2 3" key="1">
    <citation type="submission" date="2024-02" db="EMBL/GenBank/DDBJ databases">
        <title>A chromosome-level genome assembly of Drosophila madeirensis, a fruit fly species endemic to Madeira island.</title>
        <authorList>
            <person name="Tomihara K."/>
            <person name="Llopart A."/>
            <person name="Yamamoto D."/>
        </authorList>
    </citation>
    <scope>NUCLEOTIDE SEQUENCE [LARGE SCALE GENOMIC DNA]</scope>
    <source>
        <strain evidence="2 3">RF1</strain>
    </source>
</reference>
<proteinExistence type="predicted"/>
<protein>
    <recommendedName>
        <fullName evidence="4">Protein quiver</fullName>
    </recommendedName>
</protein>
<evidence type="ECO:0000256" key="1">
    <source>
        <dbReference type="SAM" id="SignalP"/>
    </source>
</evidence>
<name>A0AAU9FDF1_DROMD</name>
<organism evidence="2 3">
    <name type="scientific">Drosophila madeirensis</name>
    <name type="common">Fruit fly</name>
    <dbReference type="NCBI Taxonomy" id="30013"/>
    <lineage>
        <taxon>Eukaryota</taxon>
        <taxon>Metazoa</taxon>
        <taxon>Ecdysozoa</taxon>
        <taxon>Arthropoda</taxon>
        <taxon>Hexapoda</taxon>
        <taxon>Insecta</taxon>
        <taxon>Pterygota</taxon>
        <taxon>Neoptera</taxon>
        <taxon>Endopterygota</taxon>
        <taxon>Diptera</taxon>
        <taxon>Brachycera</taxon>
        <taxon>Muscomorpha</taxon>
        <taxon>Ephydroidea</taxon>
        <taxon>Drosophilidae</taxon>
        <taxon>Drosophila</taxon>
        <taxon>Sophophora</taxon>
    </lineage>
</organism>
<dbReference type="Proteomes" id="UP001500889">
    <property type="component" value="Chromosome U"/>
</dbReference>
<evidence type="ECO:0008006" key="4">
    <source>
        <dbReference type="Google" id="ProtNLM"/>
    </source>
</evidence>
<keyword evidence="3" id="KW-1185">Reference proteome</keyword>
<gene>
    <name evidence="2" type="ORF">DMAD_11504</name>
</gene>